<reference evidence="1" key="1">
    <citation type="submission" date="2021-02" db="EMBL/GenBank/DDBJ databases">
        <authorList>
            <consortium name="DOE Joint Genome Institute"/>
            <person name="Ahrendt S."/>
            <person name="Looney B.P."/>
            <person name="Miyauchi S."/>
            <person name="Morin E."/>
            <person name="Drula E."/>
            <person name="Courty P.E."/>
            <person name="Chicoki N."/>
            <person name="Fauchery L."/>
            <person name="Kohler A."/>
            <person name="Kuo A."/>
            <person name="Labutti K."/>
            <person name="Pangilinan J."/>
            <person name="Lipzen A."/>
            <person name="Riley R."/>
            <person name="Andreopoulos W."/>
            <person name="He G."/>
            <person name="Johnson J."/>
            <person name="Barry K.W."/>
            <person name="Grigoriev I.V."/>
            <person name="Nagy L."/>
            <person name="Hibbett D."/>
            <person name="Henrissat B."/>
            <person name="Matheny P.B."/>
            <person name="Labbe J."/>
            <person name="Martin F."/>
        </authorList>
    </citation>
    <scope>NUCLEOTIDE SEQUENCE</scope>
    <source>
        <strain evidence="1">EC-137</strain>
    </source>
</reference>
<proteinExistence type="predicted"/>
<name>A0ACB8QFA5_9AGAM</name>
<protein>
    <submittedName>
        <fullName evidence="1">Sulfite reductase subunit beta</fullName>
    </submittedName>
</protein>
<organism evidence="1 2">
    <name type="scientific">Vararia minispora EC-137</name>
    <dbReference type="NCBI Taxonomy" id="1314806"/>
    <lineage>
        <taxon>Eukaryota</taxon>
        <taxon>Fungi</taxon>
        <taxon>Dikarya</taxon>
        <taxon>Basidiomycota</taxon>
        <taxon>Agaricomycotina</taxon>
        <taxon>Agaricomycetes</taxon>
        <taxon>Russulales</taxon>
        <taxon>Lachnocladiaceae</taxon>
        <taxon>Vararia</taxon>
    </lineage>
</organism>
<sequence length="1411" mass="155294">MCSKPAVAAVARIAHLSSDVVISSTSASWASPPSSSFGTSIISLAEDIDVGSTLLRAVTVPLVAYATNSSPALSHLFPYLFDLSSKPIVFHVAADGDLSHVIVLRSAVPFFIHSASAQQAHDNALLASRLARTESKAVIHVFHVSSSDEEVEEVMEELVKPFLLAEQHSPARVGTGGNLALDAYELATAHTLALLGRPLRPFTIRGDDTADFVLITLGRSAIALEQSGATWIDISLVSPFPIVALLRAINPAAKHVFVLEQIQHWPMKWTPIFLDVISALQQLTGSRPSVTSVYLGDTSGCIPTDVSALLAAVSASRLQLGATPSITHAKAETPSIPKHESSYTNLLNHLFGERLQVINSPEIIAAHGELATRPEFALGRVRGELQQRAELISVVETLLLDSRLPQNIHSLLSQWLLAKDDGKKSRALGQEIIVALEAADVKCPDMMRVLRLGSHLPAFSRWIIGSDAWSYDIGASGLHHAITSGLNVNVLVIDTVPYSKRQEVAHRKQDVGLYAMNHGDVFVASIAIYSSYGQVLQALAEADRFPGPSIVLAYLPYTSLQTTALQILKETKNAVDSGYWPLYRWNPSKESEGLEPFLLDSDMIKKELQVFLDRYNHLSQLVRTKPEIAAELVGNFGDRVKEARKARAQQAFDNLLSGIDASPVLILYASDGGNAEKKAKRLAGRAMARGLPTTIMTMDAYGFDSLFTEDRHTIFITSTAGQGEPPQNGRQFFKSLNSALLLGTAELRKLKYTVFGMGDSHYWPRAEDFIYHNRPGKELDAKLAQLGAERFADLGLGDDQAADGTETGYKLWEPLLWRALGVDALELAEEEPEPITAEHIKAASLFLRGTIAEGFTDLTTGGIAASDTPLTKMHGIYQQEDRDVREERQVAGVEPAYIFMVRLRLPAGVVTPEQWLAVDQIADEHGAGHFKITTRQTFQLHGVLKRHVKPTIKKVNQALMRTVGTCGDACQNVTLSSMPALSRLHAQTFQLAKTLSDRFAPQTTAYHEIWLDQKMVAGDALKAKVQEPFYGSFYMPRKFKIAFAFPPTNDVDVFAHDIGMIAIVDDKDSLAGFNVLCGGGMGTTHGNKNTYPRIGSMLGFITPDQVIGVCEQILIFQRDNGNRKDRKNARLKYTIDRVGFDFFKSEIEKRSGIIFREPRSWKFERNIDNFGWQTGDDGLHHFTTFVENGRVQDEPGSEFKTAFREIAKVHKGRFRLTCNQHVIITEVKDQDLPEIKRILAKYKLDNLSYSGLRLAGAACVALPTCGLAMAESERYLPVLMDKVEAILEENGLRNDSIVMRMSGCPNGCSRPYLGEIAFAGKAPGTYTMLLGGGYYGQRLNKIYRESVTEPEILAILKPMIRGYALKRHEGEHFGDFVIRAGYIAPSEPGKSWYERIGGEGIHRTNTLEVTT</sequence>
<comment type="caution">
    <text evidence="1">The sequence shown here is derived from an EMBL/GenBank/DDBJ whole genome shotgun (WGS) entry which is preliminary data.</text>
</comment>
<keyword evidence="2" id="KW-1185">Reference proteome</keyword>
<accession>A0ACB8QFA5</accession>
<gene>
    <name evidence="1" type="ORF">K488DRAFT_54456</name>
</gene>
<dbReference type="Proteomes" id="UP000814128">
    <property type="component" value="Unassembled WGS sequence"/>
</dbReference>
<evidence type="ECO:0000313" key="1">
    <source>
        <dbReference type="EMBL" id="KAI0030337.1"/>
    </source>
</evidence>
<evidence type="ECO:0000313" key="2">
    <source>
        <dbReference type="Proteomes" id="UP000814128"/>
    </source>
</evidence>
<reference evidence="1" key="2">
    <citation type="journal article" date="2022" name="New Phytol.">
        <title>Evolutionary transition to the ectomycorrhizal habit in the genomes of a hyperdiverse lineage of mushroom-forming fungi.</title>
        <authorList>
            <person name="Looney B."/>
            <person name="Miyauchi S."/>
            <person name="Morin E."/>
            <person name="Drula E."/>
            <person name="Courty P.E."/>
            <person name="Kohler A."/>
            <person name="Kuo A."/>
            <person name="LaButti K."/>
            <person name="Pangilinan J."/>
            <person name="Lipzen A."/>
            <person name="Riley R."/>
            <person name="Andreopoulos W."/>
            <person name="He G."/>
            <person name="Johnson J."/>
            <person name="Nolan M."/>
            <person name="Tritt A."/>
            <person name="Barry K.W."/>
            <person name="Grigoriev I.V."/>
            <person name="Nagy L.G."/>
            <person name="Hibbett D."/>
            <person name="Henrissat B."/>
            <person name="Matheny P.B."/>
            <person name="Labbe J."/>
            <person name="Martin F.M."/>
        </authorList>
    </citation>
    <scope>NUCLEOTIDE SEQUENCE</scope>
    <source>
        <strain evidence="1">EC-137</strain>
    </source>
</reference>
<dbReference type="EMBL" id="MU273627">
    <property type="protein sequence ID" value="KAI0030337.1"/>
    <property type="molecule type" value="Genomic_DNA"/>
</dbReference>